<accession>A0A6J4IJI1</accession>
<dbReference type="EMBL" id="CADCSZ010000146">
    <property type="protein sequence ID" value="CAA9252044.1"/>
    <property type="molecule type" value="Genomic_DNA"/>
</dbReference>
<name>A0A6J4IJI1_9ACTN</name>
<dbReference type="InterPro" id="IPR011032">
    <property type="entry name" value="GroES-like_sf"/>
</dbReference>
<feature type="region of interest" description="Disordered" evidence="1">
    <location>
        <begin position="1"/>
        <end position="20"/>
    </location>
</feature>
<dbReference type="AlphaFoldDB" id="A0A6J4IJI1"/>
<evidence type="ECO:0000256" key="1">
    <source>
        <dbReference type="SAM" id="MobiDB-lite"/>
    </source>
</evidence>
<organism evidence="2">
    <name type="scientific">uncultured Acidimicrobiales bacterium</name>
    <dbReference type="NCBI Taxonomy" id="310071"/>
    <lineage>
        <taxon>Bacteria</taxon>
        <taxon>Bacillati</taxon>
        <taxon>Actinomycetota</taxon>
        <taxon>Acidimicrobiia</taxon>
        <taxon>Acidimicrobiales</taxon>
        <taxon>environmental samples</taxon>
    </lineage>
</organism>
<reference evidence="2" key="1">
    <citation type="submission" date="2020-02" db="EMBL/GenBank/DDBJ databases">
        <authorList>
            <person name="Meier V. D."/>
        </authorList>
    </citation>
    <scope>NUCLEOTIDE SEQUENCE</scope>
    <source>
        <strain evidence="2">AVDCRST_MAG76</strain>
    </source>
</reference>
<sequence length="72" mass="7834">MPRHTLAARRRGDPGARGSDLLQLVDLPEPVVGPDVILVRARAPEACEPVDSKIRKGRPATKYPCHYPLVPG</sequence>
<dbReference type="SUPFAM" id="SSF50129">
    <property type="entry name" value="GroES-like"/>
    <property type="match status" value="1"/>
</dbReference>
<dbReference type="Gene3D" id="3.90.180.10">
    <property type="entry name" value="Medium-chain alcohol dehydrogenases, catalytic domain"/>
    <property type="match status" value="1"/>
</dbReference>
<protein>
    <submittedName>
        <fullName evidence="2">Uncharacterized protein</fullName>
    </submittedName>
</protein>
<evidence type="ECO:0000313" key="2">
    <source>
        <dbReference type="EMBL" id="CAA9252044.1"/>
    </source>
</evidence>
<gene>
    <name evidence="2" type="ORF">AVDCRST_MAG76-2334</name>
</gene>
<proteinExistence type="predicted"/>